<evidence type="ECO:0000256" key="11">
    <source>
        <dbReference type="ARBA" id="ARBA00023277"/>
    </source>
</evidence>
<feature type="transmembrane region" description="Helical" evidence="13">
    <location>
        <begin position="90"/>
        <end position="117"/>
    </location>
</feature>
<dbReference type="GO" id="GO:0016757">
    <property type="term" value="F:glycosyltransferase activity"/>
    <property type="evidence" value="ECO:0007669"/>
    <property type="project" value="UniProtKB-KW"/>
</dbReference>
<evidence type="ECO:0000256" key="12">
    <source>
        <dbReference type="ARBA" id="ARBA00030350"/>
    </source>
</evidence>
<dbReference type="CDD" id="cd11299">
    <property type="entry name" value="O-FucT_plant"/>
    <property type="match status" value="1"/>
</dbReference>
<dbReference type="EnsemblPlants" id="MELO3C002665.2.1">
    <property type="protein sequence ID" value="MELO3C002665.2.1"/>
    <property type="gene ID" value="MELO3C002665.2"/>
</dbReference>
<evidence type="ECO:0000256" key="5">
    <source>
        <dbReference type="ARBA" id="ARBA00022679"/>
    </source>
</evidence>
<keyword evidence="10" id="KW-0294">Fucose metabolism</keyword>
<dbReference type="PIRSF" id="PIRSF009360">
    <property type="entry name" value="UCP009360"/>
    <property type="match status" value="1"/>
</dbReference>
<accession>A0A9I9CF63</accession>
<keyword evidence="5" id="KW-0808">Transferase</keyword>
<evidence type="ECO:0000256" key="8">
    <source>
        <dbReference type="ARBA" id="ARBA00023136"/>
    </source>
</evidence>
<protein>
    <recommendedName>
        <fullName evidence="12">O-fucosyltransferase family protein</fullName>
    </recommendedName>
</protein>
<evidence type="ECO:0000313" key="14">
    <source>
        <dbReference type="EnsemblPlants" id="MELO3C002665.2.1"/>
    </source>
</evidence>
<organism evidence="14">
    <name type="scientific">Cucumis melo</name>
    <name type="common">Muskmelon</name>
    <dbReference type="NCBI Taxonomy" id="3656"/>
    <lineage>
        <taxon>Eukaryota</taxon>
        <taxon>Viridiplantae</taxon>
        <taxon>Streptophyta</taxon>
        <taxon>Embryophyta</taxon>
        <taxon>Tracheophyta</taxon>
        <taxon>Spermatophyta</taxon>
        <taxon>Magnoliopsida</taxon>
        <taxon>eudicotyledons</taxon>
        <taxon>Gunneridae</taxon>
        <taxon>Pentapetalae</taxon>
        <taxon>rosids</taxon>
        <taxon>fabids</taxon>
        <taxon>Cucurbitales</taxon>
        <taxon>Cucurbitaceae</taxon>
        <taxon>Benincaseae</taxon>
        <taxon>Cucumis</taxon>
    </lineage>
</organism>
<keyword evidence="8 13" id="KW-0472">Membrane</keyword>
<keyword evidence="4" id="KW-0328">Glycosyltransferase</keyword>
<reference evidence="14" key="1">
    <citation type="submission" date="2023-03" db="UniProtKB">
        <authorList>
            <consortium name="EnsemblPlants"/>
        </authorList>
    </citation>
    <scope>IDENTIFICATION</scope>
</reference>
<evidence type="ECO:0000256" key="3">
    <source>
        <dbReference type="ARBA" id="ARBA00007737"/>
    </source>
</evidence>
<evidence type="ECO:0000256" key="4">
    <source>
        <dbReference type="ARBA" id="ARBA00022676"/>
    </source>
</evidence>
<evidence type="ECO:0000256" key="1">
    <source>
        <dbReference type="ARBA" id="ARBA00004167"/>
    </source>
</evidence>
<dbReference type="Gramene" id="MELO3C002665.2.1">
    <property type="protein sequence ID" value="MELO3C002665.2.1"/>
    <property type="gene ID" value="MELO3C002665.2"/>
</dbReference>
<dbReference type="GO" id="GO:0016020">
    <property type="term" value="C:membrane"/>
    <property type="evidence" value="ECO:0007669"/>
    <property type="project" value="UniProtKB-SubCell"/>
</dbReference>
<dbReference type="PANTHER" id="PTHR31933:SF4">
    <property type="entry name" value="O-FUCOSYLTRANSFERASE 8"/>
    <property type="match status" value="1"/>
</dbReference>
<keyword evidence="9" id="KW-0325">Glycoprotein</keyword>
<keyword evidence="7 13" id="KW-1133">Transmembrane helix</keyword>
<dbReference type="InterPro" id="IPR052272">
    <property type="entry name" value="GT106_glycosyltransferase"/>
</dbReference>
<dbReference type="InterPro" id="IPR024709">
    <property type="entry name" value="FucosylTrfase_pln"/>
</dbReference>
<dbReference type="InterPro" id="IPR019378">
    <property type="entry name" value="GDP-Fuc_O-FucTrfase"/>
</dbReference>
<proteinExistence type="inferred from homology"/>
<dbReference type="PANTHER" id="PTHR31933">
    <property type="entry name" value="O-FUCOSYLTRANSFERASE 2-RELATED"/>
    <property type="match status" value="1"/>
</dbReference>
<dbReference type="AlphaFoldDB" id="A0A9I9CF63"/>
<comment type="pathway">
    <text evidence="2">Glycan metabolism.</text>
</comment>
<comment type="similarity">
    <text evidence="3">Belongs to the glycosyltransferase GT106 family.</text>
</comment>
<keyword evidence="6 13" id="KW-0812">Transmembrane</keyword>
<evidence type="ECO:0000256" key="7">
    <source>
        <dbReference type="ARBA" id="ARBA00022989"/>
    </source>
</evidence>
<evidence type="ECO:0000256" key="10">
    <source>
        <dbReference type="ARBA" id="ARBA00023253"/>
    </source>
</evidence>
<evidence type="ECO:0000256" key="6">
    <source>
        <dbReference type="ARBA" id="ARBA00022692"/>
    </source>
</evidence>
<evidence type="ECO:0000256" key="13">
    <source>
        <dbReference type="SAM" id="Phobius"/>
    </source>
</evidence>
<sequence>MGKQGTSRNPRPESQNEGMLGMKDYQIRCSENFCGNNPSIGRRLSGEDVNSSLKNVSVHGLKHDFSKLSASKGSYGGKRNFWLQKHVRSILFMIGVIGFVFLVDSLTVSLVNLIIHWNSPPPRKSSSIKVDIGPNVHKEKSPIQMYDRLVHLASSSLAEIEFKPEKSSLWREPYLQASAWVPCADGKVGSDLGAPSDLNCLLDLHVGLQHLQICNAVALTSLLNATLVIPRFLYSNVWKDPSQFGDIYQEDYFINTLKDDVHIVKELPSYLKSVDLEEIGSQITDEDIAKEAKPTDYISTVLPLLLQNGVVHFLGFGNRLGFDPIPFNLQKLRCKCNFHALKFVHKIQQVGSLLVKRVRKYDAAKSMLDKQLLGNFIDYAPSKEDKVFVGPTKYLALHLRFEVDMVAYSLCDFGGGEDEKKELQAYREIHFPLLIERLKKSKAISSTELRISGRCPLTPEEAGLVLAGLGFKHRTYIYLAGSQIYGGNSRMRTFTDLYPNLVTKETLLTPSELEPFQNFSSQLAALDFIACASADVFAMTDSGSQLSSLVSGFRTYYGGGNAPTLRPNKRRLAAILSENKTIGWNTFEDRVRKMIEEGQRVQTRGFGRSIYRQPRCPECMCKRSQ</sequence>
<dbReference type="GO" id="GO:0006004">
    <property type="term" value="P:fucose metabolic process"/>
    <property type="evidence" value="ECO:0007669"/>
    <property type="project" value="UniProtKB-KW"/>
</dbReference>
<name>A0A9I9CF63_CUCME</name>
<dbReference type="Pfam" id="PF10250">
    <property type="entry name" value="O-FucT"/>
    <property type="match status" value="1"/>
</dbReference>
<evidence type="ECO:0000256" key="2">
    <source>
        <dbReference type="ARBA" id="ARBA00004881"/>
    </source>
</evidence>
<keyword evidence="11" id="KW-0119">Carbohydrate metabolism</keyword>
<evidence type="ECO:0000256" key="9">
    <source>
        <dbReference type="ARBA" id="ARBA00023180"/>
    </source>
</evidence>
<comment type="subcellular location">
    <subcellularLocation>
        <location evidence="1">Membrane</location>
        <topology evidence="1">Single-pass membrane protein</topology>
    </subcellularLocation>
</comment>